<protein>
    <submittedName>
        <fullName evidence="2">Uncharacterized protein</fullName>
    </submittedName>
</protein>
<reference evidence="2 3" key="1">
    <citation type="submission" date="2019-05" db="EMBL/GenBank/DDBJ databases">
        <title>Emergence of the Ug99 lineage of the wheat stem rust pathogen through somatic hybridization.</title>
        <authorList>
            <person name="Li F."/>
            <person name="Upadhyaya N.M."/>
            <person name="Sperschneider J."/>
            <person name="Matny O."/>
            <person name="Nguyen-Phuc H."/>
            <person name="Mago R."/>
            <person name="Raley C."/>
            <person name="Miller M.E."/>
            <person name="Silverstein K.A.T."/>
            <person name="Henningsen E."/>
            <person name="Hirsch C.D."/>
            <person name="Visser B."/>
            <person name="Pretorius Z.A."/>
            <person name="Steffenson B.J."/>
            <person name="Schwessinger B."/>
            <person name="Dodds P.N."/>
            <person name="Figueroa M."/>
        </authorList>
    </citation>
    <scope>NUCLEOTIDE SEQUENCE [LARGE SCALE GENOMIC DNA]</scope>
    <source>
        <strain evidence="2">21-0</strain>
    </source>
</reference>
<dbReference type="EMBL" id="VSWC01000027">
    <property type="protein sequence ID" value="KAA1110751.1"/>
    <property type="molecule type" value="Genomic_DNA"/>
</dbReference>
<evidence type="ECO:0000313" key="2">
    <source>
        <dbReference type="EMBL" id="KAA1110751.1"/>
    </source>
</evidence>
<dbReference type="EMBL" id="VSWC01000144">
    <property type="protein sequence ID" value="KAA1077655.1"/>
    <property type="molecule type" value="Genomic_DNA"/>
</dbReference>
<proteinExistence type="predicted"/>
<dbReference type="AlphaFoldDB" id="A0A5B0QC80"/>
<dbReference type="Proteomes" id="UP000324748">
    <property type="component" value="Unassembled WGS sequence"/>
</dbReference>
<keyword evidence="3" id="KW-1185">Reference proteome</keyword>
<name>A0A5B0QC80_PUCGR</name>
<comment type="caution">
    <text evidence="2">The sequence shown here is derived from an EMBL/GenBank/DDBJ whole genome shotgun (WGS) entry which is preliminary data.</text>
</comment>
<evidence type="ECO:0000313" key="1">
    <source>
        <dbReference type="EMBL" id="KAA1077655.1"/>
    </source>
</evidence>
<gene>
    <name evidence="1" type="ORF">PGT21_014941</name>
    <name evidence="2" type="ORF">PGT21_030790</name>
</gene>
<accession>A0A5B0QC80</accession>
<organism evidence="2 3">
    <name type="scientific">Puccinia graminis f. sp. tritici</name>
    <dbReference type="NCBI Taxonomy" id="56615"/>
    <lineage>
        <taxon>Eukaryota</taxon>
        <taxon>Fungi</taxon>
        <taxon>Dikarya</taxon>
        <taxon>Basidiomycota</taxon>
        <taxon>Pucciniomycotina</taxon>
        <taxon>Pucciniomycetes</taxon>
        <taxon>Pucciniales</taxon>
        <taxon>Pucciniaceae</taxon>
        <taxon>Puccinia</taxon>
    </lineage>
</organism>
<sequence>MPNRKPSSTKKTNIGIGFKKIARRSQTIEYKQTNFCVYEVLEKESPNRINEKSKDGTSSESHTNTTMVTIESLEVEHTVLMANPSQYHRLNPMTLVPIKCCPLPQSKEEKTCIKLFNSIQKPARLCDAITHDYRRMMRPALNLYPP</sequence>
<evidence type="ECO:0000313" key="3">
    <source>
        <dbReference type="Proteomes" id="UP000324748"/>
    </source>
</evidence>